<feature type="compositionally biased region" description="Basic residues" evidence="4">
    <location>
        <begin position="65"/>
        <end position="77"/>
    </location>
</feature>
<dbReference type="GO" id="GO:0004842">
    <property type="term" value="F:ubiquitin-protein transferase activity"/>
    <property type="evidence" value="ECO:0007669"/>
    <property type="project" value="TreeGrafter"/>
</dbReference>
<dbReference type="Pfam" id="PF12428">
    <property type="entry name" value="DUF3675"/>
    <property type="match status" value="1"/>
</dbReference>
<keyword evidence="2" id="KW-0863">Zinc-finger</keyword>
<dbReference type="GO" id="GO:0008270">
    <property type="term" value="F:zinc ion binding"/>
    <property type="evidence" value="ECO:0007669"/>
    <property type="project" value="UniProtKB-KW"/>
</dbReference>
<dbReference type="CDD" id="cd16495">
    <property type="entry name" value="RING_CH-C4HC3_MARCH"/>
    <property type="match status" value="1"/>
</dbReference>
<dbReference type="AlphaFoldDB" id="A0A811PVL0"/>
<accession>A0A811PVL0</accession>
<evidence type="ECO:0000256" key="1">
    <source>
        <dbReference type="ARBA" id="ARBA00022723"/>
    </source>
</evidence>
<gene>
    <name evidence="6" type="ORF">NCGR_LOCUS34361</name>
</gene>
<dbReference type="PANTHER" id="PTHR23012:SF200">
    <property type="entry name" value="OS02G0577100 PROTEIN"/>
    <property type="match status" value="1"/>
</dbReference>
<keyword evidence="7" id="KW-1185">Reference proteome</keyword>
<dbReference type="EMBL" id="CAJGYO010000008">
    <property type="protein sequence ID" value="CAD6250583.1"/>
    <property type="molecule type" value="Genomic_DNA"/>
</dbReference>
<dbReference type="Pfam" id="PF12906">
    <property type="entry name" value="RINGv"/>
    <property type="match status" value="1"/>
</dbReference>
<dbReference type="InterPro" id="IPR022143">
    <property type="entry name" value="DUF3675"/>
</dbReference>
<dbReference type="InterPro" id="IPR033275">
    <property type="entry name" value="MARCH-like"/>
</dbReference>
<dbReference type="GO" id="GO:0016020">
    <property type="term" value="C:membrane"/>
    <property type="evidence" value="ECO:0007669"/>
    <property type="project" value="TreeGrafter"/>
</dbReference>
<dbReference type="InterPro" id="IPR011016">
    <property type="entry name" value="Znf_RING-CH"/>
</dbReference>
<sequence length="385" mass="42861">MVEAGGIEVEQADGDADWSRAVEADRPARRWSSPTSRPIRRHVTSRPRPFPFSPSPSRSITAARGHLRSRRRHKRGSSGRSRVTEVRHHRCWERPPARTGMVTGSTLAARHLLSLHRRRAMQLPVPIWRGAGGVGELRPGPTSRGWRKKAPPPAWSGVERRRRWSILKCHGHEILQRFVLFGVKFLGAICFAHMGDHVAVDVGELVASRVGEAAGLVSGGKEETEALIGMVECRICQEEDLAKNLESPCACSGSLKYAHRECVQRWCNEKGDITCEICHESYKPGYTAPTQVHHDETTIEISGGDWTISGNRLDLHDPRILAMAAAQDRLLEDEYDEYTATNNNAAAFCRSIFLILMALLLLRHTLTITNSDDEDDASAIFSVSD</sequence>
<dbReference type="Gene3D" id="3.30.40.10">
    <property type="entry name" value="Zinc/RING finger domain, C3HC4 (zinc finger)"/>
    <property type="match status" value="1"/>
</dbReference>
<dbReference type="FunFam" id="3.30.40.10:FF:000146">
    <property type="entry name" value="RING/FYVE/PHD zinc finger protein"/>
    <property type="match status" value="1"/>
</dbReference>
<feature type="compositionally biased region" description="Basic and acidic residues" evidence="4">
    <location>
        <begin position="17"/>
        <end position="28"/>
    </location>
</feature>
<dbReference type="InterPro" id="IPR013083">
    <property type="entry name" value="Znf_RING/FYVE/PHD"/>
</dbReference>
<protein>
    <recommendedName>
        <fullName evidence="5">RING-CH-type domain-containing protein</fullName>
    </recommendedName>
</protein>
<dbReference type="PANTHER" id="PTHR23012">
    <property type="entry name" value="RING/FYVE/PHD ZINC FINGER DOMAIN-CONTAINING"/>
    <property type="match status" value="1"/>
</dbReference>
<dbReference type="SMART" id="SM00744">
    <property type="entry name" value="RINGv"/>
    <property type="match status" value="1"/>
</dbReference>
<dbReference type="SUPFAM" id="SSF57850">
    <property type="entry name" value="RING/U-box"/>
    <property type="match status" value="1"/>
</dbReference>
<comment type="caution">
    <text evidence="6">The sequence shown here is derived from an EMBL/GenBank/DDBJ whole genome shotgun (WGS) entry which is preliminary data.</text>
</comment>
<keyword evidence="1" id="KW-0479">Metal-binding</keyword>
<organism evidence="6 7">
    <name type="scientific">Miscanthus lutarioriparius</name>
    <dbReference type="NCBI Taxonomy" id="422564"/>
    <lineage>
        <taxon>Eukaryota</taxon>
        <taxon>Viridiplantae</taxon>
        <taxon>Streptophyta</taxon>
        <taxon>Embryophyta</taxon>
        <taxon>Tracheophyta</taxon>
        <taxon>Spermatophyta</taxon>
        <taxon>Magnoliopsida</taxon>
        <taxon>Liliopsida</taxon>
        <taxon>Poales</taxon>
        <taxon>Poaceae</taxon>
        <taxon>PACMAD clade</taxon>
        <taxon>Panicoideae</taxon>
        <taxon>Andropogonodae</taxon>
        <taxon>Andropogoneae</taxon>
        <taxon>Saccharinae</taxon>
        <taxon>Miscanthus</taxon>
    </lineage>
</organism>
<reference evidence="6" key="1">
    <citation type="submission" date="2020-10" db="EMBL/GenBank/DDBJ databases">
        <authorList>
            <person name="Han B."/>
            <person name="Lu T."/>
            <person name="Zhao Q."/>
            <person name="Huang X."/>
            <person name="Zhao Y."/>
        </authorList>
    </citation>
    <scope>NUCLEOTIDE SEQUENCE</scope>
</reference>
<evidence type="ECO:0000313" key="7">
    <source>
        <dbReference type="Proteomes" id="UP000604825"/>
    </source>
</evidence>
<evidence type="ECO:0000256" key="2">
    <source>
        <dbReference type="ARBA" id="ARBA00022771"/>
    </source>
</evidence>
<feature type="region of interest" description="Disordered" evidence="4">
    <location>
        <begin position="1"/>
        <end position="87"/>
    </location>
</feature>
<dbReference type="PROSITE" id="PS51292">
    <property type="entry name" value="ZF_RING_CH"/>
    <property type="match status" value="1"/>
</dbReference>
<dbReference type="Proteomes" id="UP000604825">
    <property type="component" value="Unassembled WGS sequence"/>
</dbReference>
<dbReference type="OrthoDB" id="264354at2759"/>
<dbReference type="GO" id="GO:0016567">
    <property type="term" value="P:protein ubiquitination"/>
    <property type="evidence" value="ECO:0007669"/>
    <property type="project" value="TreeGrafter"/>
</dbReference>
<evidence type="ECO:0000259" key="5">
    <source>
        <dbReference type="PROSITE" id="PS51292"/>
    </source>
</evidence>
<evidence type="ECO:0000256" key="4">
    <source>
        <dbReference type="SAM" id="MobiDB-lite"/>
    </source>
</evidence>
<keyword evidence="3" id="KW-0862">Zinc</keyword>
<feature type="domain" description="RING-CH-type" evidence="5">
    <location>
        <begin position="225"/>
        <end position="285"/>
    </location>
</feature>
<name>A0A811PVL0_9POAL</name>
<proteinExistence type="predicted"/>
<evidence type="ECO:0000256" key="3">
    <source>
        <dbReference type="ARBA" id="ARBA00022833"/>
    </source>
</evidence>
<evidence type="ECO:0000313" key="6">
    <source>
        <dbReference type="EMBL" id="CAD6250583.1"/>
    </source>
</evidence>